<keyword evidence="12" id="KW-1185">Reference proteome</keyword>
<comment type="subcellular location">
    <subcellularLocation>
        <location evidence="1">Chromosome</location>
        <location evidence="1">Centromere</location>
    </subcellularLocation>
</comment>
<sequence length="450" mass="52126">MSGVKQKVALELRVFESLVSTFPDFPCTVTDIKFPKKDFVVGFYLFVLGEMQYYPNKILYGQLEEQLSRESHAEMLRDTFQLINLSKVLRTILNQLQPKSGLQFGLNDLVDPSPARNSSFMFTLLNFFNFADQRVGDLKAKVEVVGERKAELEKLLSKREMLARERNNRAAMKTKKKDFAKEVHQRMAEFSKLKEESASLEKLSDKRQEELEEVKRHLIRLQSKTSELTQTYQKLQAQQVQSPEVLKNTHKHLEEKLKETKLLLEQAKETNKARKKNLQLLEKVAKEQETRLSLLEDIVAQAKEVKKLNSDLANLESKLKSDVTVTELSQVKVNGYKNDISRLAAQLSSLQLQHEKTKSSLKESIRHYQEEKKALEDKESSEVESTLEAINNVQEEINELIDLNNNLNNRYEKLYEQLIQQEEDFLKYRTSAIDAEIAEISETRKSSGKH</sequence>
<reference evidence="11" key="1">
    <citation type="submission" date="2021-07" db="EMBL/GenBank/DDBJ databases">
        <authorList>
            <person name="Catto M.A."/>
            <person name="Jacobson A."/>
            <person name="Kennedy G."/>
            <person name="Labadie P."/>
            <person name="Hunt B.G."/>
            <person name="Srinivasan R."/>
        </authorList>
    </citation>
    <scope>NUCLEOTIDE SEQUENCE</scope>
    <source>
        <strain evidence="11">PL_HMW_Pooled</strain>
        <tissue evidence="11">Head</tissue>
    </source>
</reference>
<evidence type="ECO:0000256" key="2">
    <source>
        <dbReference type="ARBA" id="ARBA00005498"/>
    </source>
</evidence>
<keyword evidence="7" id="KW-0131">Cell cycle</keyword>
<dbReference type="EMBL" id="JAHWGI010000026">
    <property type="protein sequence ID" value="KAK3907966.1"/>
    <property type="molecule type" value="Genomic_DNA"/>
</dbReference>
<dbReference type="GO" id="GO:0031262">
    <property type="term" value="C:Ndc80 complex"/>
    <property type="evidence" value="ECO:0007669"/>
    <property type="project" value="InterPro"/>
</dbReference>
<feature type="domain" description="Kinetochore protein Nuf2 N-terminal" evidence="10">
    <location>
        <begin position="24"/>
        <end position="142"/>
    </location>
</feature>
<reference evidence="11" key="2">
    <citation type="journal article" date="2023" name="BMC Genomics">
        <title>Pest status, molecular evolution, and epigenetic factors derived from the genome assembly of Frankliniella fusca, a thysanopteran phytovirus vector.</title>
        <authorList>
            <person name="Catto M.A."/>
            <person name="Labadie P.E."/>
            <person name="Jacobson A.L."/>
            <person name="Kennedy G.G."/>
            <person name="Srinivasan R."/>
            <person name="Hunt B.G."/>
        </authorList>
    </citation>
    <scope>NUCLEOTIDE SEQUENCE</scope>
    <source>
        <strain evidence="11">PL_HMW_Pooled</strain>
    </source>
</reference>
<organism evidence="11 12">
    <name type="scientific">Frankliniella fusca</name>
    <dbReference type="NCBI Taxonomy" id="407009"/>
    <lineage>
        <taxon>Eukaryota</taxon>
        <taxon>Metazoa</taxon>
        <taxon>Ecdysozoa</taxon>
        <taxon>Arthropoda</taxon>
        <taxon>Hexapoda</taxon>
        <taxon>Insecta</taxon>
        <taxon>Pterygota</taxon>
        <taxon>Neoptera</taxon>
        <taxon>Paraneoptera</taxon>
        <taxon>Thysanoptera</taxon>
        <taxon>Terebrantia</taxon>
        <taxon>Thripoidea</taxon>
        <taxon>Thripidae</taxon>
        <taxon>Frankliniella</taxon>
    </lineage>
</organism>
<evidence type="ECO:0000256" key="5">
    <source>
        <dbReference type="ARBA" id="ARBA00022776"/>
    </source>
</evidence>
<dbReference type="Proteomes" id="UP001219518">
    <property type="component" value="Unassembled WGS sequence"/>
</dbReference>
<gene>
    <name evidence="11" type="ORF">KUF71_018603</name>
</gene>
<evidence type="ECO:0000313" key="11">
    <source>
        <dbReference type="EMBL" id="KAK3907966.1"/>
    </source>
</evidence>
<dbReference type="InterPro" id="IPR038275">
    <property type="entry name" value="Nuf2_N_sf"/>
</dbReference>
<evidence type="ECO:0000256" key="3">
    <source>
        <dbReference type="ARBA" id="ARBA00022454"/>
    </source>
</evidence>
<dbReference type="InterPro" id="IPR005549">
    <property type="entry name" value="Kinetochore_Nuf2_N"/>
</dbReference>
<keyword evidence="4" id="KW-0132">Cell division</keyword>
<name>A0AAE1GSJ1_9NEOP</name>
<comment type="caution">
    <text evidence="11">The sequence shown here is derived from an EMBL/GenBank/DDBJ whole genome shotgun (WGS) entry which is preliminary data.</text>
</comment>
<evidence type="ECO:0000256" key="4">
    <source>
        <dbReference type="ARBA" id="ARBA00022618"/>
    </source>
</evidence>
<dbReference type="Pfam" id="PF03800">
    <property type="entry name" value="Nuf2"/>
    <property type="match status" value="1"/>
</dbReference>
<keyword evidence="5" id="KW-0498">Mitosis</keyword>
<evidence type="ECO:0000256" key="9">
    <source>
        <dbReference type="SAM" id="Coils"/>
    </source>
</evidence>
<dbReference type="GO" id="GO:0051301">
    <property type="term" value="P:cell division"/>
    <property type="evidence" value="ECO:0007669"/>
    <property type="project" value="UniProtKB-KW"/>
</dbReference>
<evidence type="ECO:0000256" key="8">
    <source>
        <dbReference type="ARBA" id="ARBA00023328"/>
    </source>
</evidence>
<evidence type="ECO:0000256" key="6">
    <source>
        <dbReference type="ARBA" id="ARBA00023054"/>
    </source>
</evidence>
<dbReference type="AlphaFoldDB" id="A0AAE1GSJ1"/>
<evidence type="ECO:0000313" key="12">
    <source>
        <dbReference type="Proteomes" id="UP001219518"/>
    </source>
</evidence>
<keyword evidence="3" id="KW-0158">Chromosome</keyword>
<accession>A0AAE1GSJ1</accession>
<evidence type="ECO:0000256" key="1">
    <source>
        <dbReference type="ARBA" id="ARBA00004584"/>
    </source>
</evidence>
<evidence type="ECO:0000256" key="7">
    <source>
        <dbReference type="ARBA" id="ARBA00023306"/>
    </source>
</evidence>
<keyword evidence="6 9" id="KW-0175">Coiled coil</keyword>
<protein>
    <submittedName>
        <fullName evidence="11">Laminin subunit gamma-1</fullName>
    </submittedName>
</protein>
<evidence type="ECO:0000259" key="10">
    <source>
        <dbReference type="Pfam" id="PF03800"/>
    </source>
</evidence>
<feature type="coiled-coil region" evidence="9">
    <location>
        <begin position="193"/>
        <end position="424"/>
    </location>
</feature>
<keyword evidence="8" id="KW-0137">Centromere</keyword>
<comment type="similarity">
    <text evidence="2">Belongs to the NUF2 family.</text>
</comment>
<dbReference type="Gene3D" id="1.10.418.60">
    <property type="entry name" value="Ncd80 complex, Nuf2 subunit"/>
    <property type="match status" value="1"/>
</dbReference>
<proteinExistence type="inferred from homology"/>